<evidence type="ECO:0000313" key="3">
    <source>
        <dbReference type="Proteomes" id="UP000183954"/>
    </source>
</evidence>
<protein>
    <submittedName>
        <fullName evidence="2">Adenylate and Guanylate cyclase catalytic domain-containing protein</fullName>
    </submittedName>
</protein>
<dbReference type="Gene3D" id="3.30.70.1230">
    <property type="entry name" value="Nucleotide cyclase"/>
    <property type="match status" value="1"/>
</dbReference>
<dbReference type="SMART" id="SM00044">
    <property type="entry name" value="CYCc"/>
    <property type="match status" value="1"/>
</dbReference>
<dbReference type="GO" id="GO:0009190">
    <property type="term" value="P:cyclic nucleotide biosynthetic process"/>
    <property type="evidence" value="ECO:0007669"/>
    <property type="project" value="InterPro"/>
</dbReference>
<dbReference type="OrthoDB" id="9806704at2"/>
<dbReference type="InterPro" id="IPR029787">
    <property type="entry name" value="Nucleotide_cyclase"/>
</dbReference>
<dbReference type="RefSeq" id="WP_073027339.1">
    <property type="nucleotide sequence ID" value="NZ_FQXJ01000003.1"/>
</dbReference>
<dbReference type="CDD" id="cd07302">
    <property type="entry name" value="CHD"/>
    <property type="match status" value="1"/>
</dbReference>
<dbReference type="GO" id="GO:0004016">
    <property type="term" value="F:adenylate cyclase activity"/>
    <property type="evidence" value="ECO:0007669"/>
    <property type="project" value="UniProtKB-ARBA"/>
</dbReference>
<proteinExistence type="predicted"/>
<dbReference type="PROSITE" id="PS50125">
    <property type="entry name" value="GUANYLATE_CYCLASE_2"/>
    <property type="match status" value="1"/>
</dbReference>
<gene>
    <name evidence="2" type="ORF">SAMN02746098_00328</name>
</gene>
<dbReference type="STRING" id="1121420.SAMN02746098_00328"/>
<dbReference type="Proteomes" id="UP000183954">
    <property type="component" value="Unassembled WGS sequence"/>
</dbReference>
<dbReference type="GO" id="GO:0035556">
    <property type="term" value="P:intracellular signal transduction"/>
    <property type="evidence" value="ECO:0007669"/>
    <property type="project" value="InterPro"/>
</dbReference>
<sequence>MSFNIEETRKLVFQYYTTAKEKSGIISKSFSERAEAISDVIPGYSANKMDFGDYLKDNFSPLFIDIRDSTHRAVNMDPKYTFISMHAFFPGVCNVIEQHGGYVIDFMGDGVMALFGGKMSKTSNYNSSQQAGLCGLHLLEVVNSVINPLLDKDKIWKFSCGVGVDHGPVVVTKIGTDNNFDVKAFGVCINNANKLSKAFNKVIVSKGVKNLWPSSEGGKLRFNPFGIGESTGYELLKPV</sequence>
<organism evidence="2 3">
    <name type="scientific">Desulfosporosinus lacus DSM 15449</name>
    <dbReference type="NCBI Taxonomy" id="1121420"/>
    <lineage>
        <taxon>Bacteria</taxon>
        <taxon>Bacillati</taxon>
        <taxon>Bacillota</taxon>
        <taxon>Clostridia</taxon>
        <taxon>Eubacteriales</taxon>
        <taxon>Desulfitobacteriaceae</taxon>
        <taxon>Desulfosporosinus</taxon>
    </lineage>
</organism>
<dbReference type="Pfam" id="PF00211">
    <property type="entry name" value="Guanylate_cyc"/>
    <property type="match status" value="1"/>
</dbReference>
<dbReference type="AlphaFoldDB" id="A0A1M5QQL7"/>
<feature type="domain" description="Guanylate cyclase" evidence="1">
    <location>
        <begin position="60"/>
        <end position="196"/>
    </location>
</feature>
<evidence type="ECO:0000313" key="2">
    <source>
        <dbReference type="EMBL" id="SHH16079.1"/>
    </source>
</evidence>
<reference evidence="3" key="1">
    <citation type="submission" date="2016-11" db="EMBL/GenBank/DDBJ databases">
        <authorList>
            <person name="Varghese N."/>
            <person name="Submissions S."/>
        </authorList>
    </citation>
    <scope>NUCLEOTIDE SEQUENCE [LARGE SCALE GENOMIC DNA]</scope>
    <source>
        <strain evidence="3">DSM 15449</strain>
    </source>
</reference>
<dbReference type="SUPFAM" id="SSF55073">
    <property type="entry name" value="Nucleotide cyclase"/>
    <property type="match status" value="1"/>
</dbReference>
<dbReference type="InterPro" id="IPR001054">
    <property type="entry name" value="A/G_cyclase"/>
</dbReference>
<dbReference type="EMBL" id="FQXJ01000003">
    <property type="protein sequence ID" value="SHH16079.1"/>
    <property type="molecule type" value="Genomic_DNA"/>
</dbReference>
<evidence type="ECO:0000259" key="1">
    <source>
        <dbReference type="PROSITE" id="PS50125"/>
    </source>
</evidence>
<accession>A0A1M5QQL7</accession>
<keyword evidence="3" id="KW-1185">Reference proteome</keyword>
<name>A0A1M5QQL7_9FIRM</name>